<evidence type="ECO:0000313" key="2">
    <source>
        <dbReference type="EMBL" id="GBM78711.1"/>
    </source>
</evidence>
<evidence type="ECO:0000313" key="3">
    <source>
        <dbReference type="Proteomes" id="UP000499080"/>
    </source>
</evidence>
<dbReference type="EMBL" id="BGPR01002771">
    <property type="protein sequence ID" value="GBM78694.1"/>
    <property type="molecule type" value="Genomic_DNA"/>
</dbReference>
<reference evidence="1 3" key="1">
    <citation type="journal article" date="2019" name="Sci. Rep.">
        <title>Orb-weaving spider Araneus ventricosus genome elucidates the spidroin gene catalogue.</title>
        <authorList>
            <person name="Kono N."/>
            <person name="Nakamura H."/>
            <person name="Ohtoshi R."/>
            <person name="Moran D.A.P."/>
            <person name="Shinohara A."/>
            <person name="Yoshida Y."/>
            <person name="Fujiwara M."/>
            <person name="Mori M."/>
            <person name="Tomita M."/>
            <person name="Arakawa K."/>
        </authorList>
    </citation>
    <scope>NUCLEOTIDE SEQUENCE [LARGE SCALE GENOMIC DNA]</scope>
</reference>
<evidence type="ECO:0000313" key="1">
    <source>
        <dbReference type="EMBL" id="GBM78694.1"/>
    </source>
</evidence>
<proteinExistence type="predicted"/>
<sequence length="90" mass="10657">MSCYRLVLHNLGMTDEIIERECNLKIDDEMPFSRRYRVCSQYMDAVSLCKDGNRLNMKLHSCSIFIRWLSMVKYGSCARKLEASYQLHLQ</sequence>
<organism evidence="1 3">
    <name type="scientific">Araneus ventricosus</name>
    <name type="common">Orbweaver spider</name>
    <name type="synonym">Epeira ventricosa</name>
    <dbReference type="NCBI Taxonomy" id="182803"/>
    <lineage>
        <taxon>Eukaryota</taxon>
        <taxon>Metazoa</taxon>
        <taxon>Ecdysozoa</taxon>
        <taxon>Arthropoda</taxon>
        <taxon>Chelicerata</taxon>
        <taxon>Arachnida</taxon>
        <taxon>Araneae</taxon>
        <taxon>Araneomorphae</taxon>
        <taxon>Entelegynae</taxon>
        <taxon>Araneoidea</taxon>
        <taxon>Araneidae</taxon>
        <taxon>Araneus</taxon>
    </lineage>
</organism>
<accession>A0A4Y2IM44</accession>
<keyword evidence="3" id="KW-1185">Reference proteome</keyword>
<gene>
    <name evidence="1" type="ORF">AVEN_173741_1</name>
    <name evidence="2" type="ORF">AVEN_49936_1</name>
</gene>
<dbReference type="Proteomes" id="UP000499080">
    <property type="component" value="Unassembled WGS sequence"/>
</dbReference>
<dbReference type="EMBL" id="BGPR01002773">
    <property type="protein sequence ID" value="GBM78711.1"/>
    <property type="molecule type" value="Genomic_DNA"/>
</dbReference>
<protein>
    <submittedName>
        <fullName evidence="1">Uncharacterized protein</fullName>
    </submittedName>
</protein>
<dbReference type="AlphaFoldDB" id="A0A4Y2IM44"/>
<comment type="caution">
    <text evidence="1">The sequence shown here is derived from an EMBL/GenBank/DDBJ whole genome shotgun (WGS) entry which is preliminary data.</text>
</comment>
<name>A0A4Y2IM44_ARAVE</name>